<dbReference type="AlphaFoldDB" id="A0A077ZLL5"/>
<dbReference type="Gene3D" id="1.10.340.70">
    <property type="match status" value="1"/>
</dbReference>
<reference evidence="2" key="2">
    <citation type="submission" date="2014-03" db="EMBL/GenBank/DDBJ databases">
        <title>The whipworm genome and dual-species transcriptomics of an intimate host-pathogen interaction.</title>
        <authorList>
            <person name="Foth B.J."/>
            <person name="Tsai I.J."/>
            <person name="Reid A.J."/>
            <person name="Bancroft A.J."/>
            <person name="Nichol S."/>
            <person name="Tracey A."/>
            <person name="Holroyd N."/>
            <person name="Cotton J.A."/>
            <person name="Stanley E.J."/>
            <person name="Zarowiecki M."/>
            <person name="Liu J.Z."/>
            <person name="Huckvale T."/>
            <person name="Cooper P.J."/>
            <person name="Grencis R.K."/>
            <person name="Berriman M."/>
        </authorList>
    </citation>
    <scope>NUCLEOTIDE SEQUENCE [LARGE SCALE GENOMIC DNA]</scope>
</reference>
<dbReference type="Gene3D" id="3.30.420.10">
    <property type="entry name" value="Ribonuclease H-like superfamily/Ribonuclease H"/>
    <property type="match status" value="1"/>
</dbReference>
<protein>
    <recommendedName>
        <fullName evidence="1">Integrase zinc-binding domain-containing protein</fullName>
    </recommendedName>
</protein>
<dbReference type="STRING" id="36087.A0A077ZLL5"/>
<dbReference type="InterPro" id="IPR036397">
    <property type="entry name" value="RNaseH_sf"/>
</dbReference>
<feature type="domain" description="Integrase zinc-binding" evidence="1">
    <location>
        <begin position="14"/>
        <end position="53"/>
    </location>
</feature>
<evidence type="ECO:0000259" key="1">
    <source>
        <dbReference type="Pfam" id="PF17921"/>
    </source>
</evidence>
<proteinExistence type="predicted"/>
<reference evidence="2" key="1">
    <citation type="submission" date="2014-01" db="EMBL/GenBank/DDBJ databases">
        <authorList>
            <person name="Aslett M."/>
        </authorList>
    </citation>
    <scope>NUCLEOTIDE SEQUENCE</scope>
</reference>
<keyword evidence="3" id="KW-1185">Reference proteome</keyword>
<name>A0A077ZLL5_TRITR</name>
<dbReference type="PANTHER" id="PTHR47331">
    <property type="entry name" value="PHD-TYPE DOMAIN-CONTAINING PROTEIN"/>
    <property type="match status" value="1"/>
</dbReference>
<dbReference type="InterPro" id="IPR041588">
    <property type="entry name" value="Integrase_H2C2"/>
</dbReference>
<evidence type="ECO:0000313" key="3">
    <source>
        <dbReference type="Proteomes" id="UP000030665"/>
    </source>
</evidence>
<dbReference type="Proteomes" id="UP000030665">
    <property type="component" value="Unassembled WGS sequence"/>
</dbReference>
<dbReference type="EMBL" id="HG807233">
    <property type="protein sequence ID" value="CDW60604.1"/>
    <property type="molecule type" value="Genomic_DNA"/>
</dbReference>
<dbReference type="GO" id="GO:0003676">
    <property type="term" value="F:nucleic acid binding"/>
    <property type="evidence" value="ECO:0007669"/>
    <property type="project" value="InterPro"/>
</dbReference>
<organism evidence="2 3">
    <name type="scientific">Trichuris trichiura</name>
    <name type="common">Whipworm</name>
    <name type="synonym">Trichocephalus trichiurus</name>
    <dbReference type="NCBI Taxonomy" id="36087"/>
    <lineage>
        <taxon>Eukaryota</taxon>
        <taxon>Metazoa</taxon>
        <taxon>Ecdysozoa</taxon>
        <taxon>Nematoda</taxon>
        <taxon>Enoplea</taxon>
        <taxon>Dorylaimia</taxon>
        <taxon>Trichinellida</taxon>
        <taxon>Trichuridae</taxon>
        <taxon>Trichuris</taxon>
    </lineage>
</organism>
<dbReference type="Pfam" id="PF17921">
    <property type="entry name" value="Integrase_H2C2"/>
    <property type="match status" value="1"/>
</dbReference>
<dbReference type="OrthoDB" id="8019190at2759"/>
<evidence type="ECO:0000313" key="2">
    <source>
        <dbReference type="EMBL" id="CDW60604.1"/>
    </source>
</evidence>
<accession>A0A077ZLL5</accession>
<sequence>MVVDLLVKNQNEKQMHAGTEHTLATLRQNVWILKARSTVKRIVRACVICKRFASSPFVQKIASLPEEGITQAFPFERTGVDFAGPLYVKYGKCSKKAYVCLFTCMTIRAVHLELVMNMSTD</sequence>
<gene>
    <name evidence="2" type="ORF">TTRE_0000899301</name>
</gene>